<dbReference type="Proteomes" id="UP000309389">
    <property type="component" value="Unassembled WGS sequence"/>
</dbReference>
<proteinExistence type="predicted"/>
<evidence type="ECO:0000313" key="2">
    <source>
        <dbReference type="EMBL" id="TIX51967.1"/>
    </source>
</evidence>
<protein>
    <recommendedName>
        <fullName evidence="1">DUF8021 domain-containing protein</fullName>
    </recommendedName>
</protein>
<dbReference type="OrthoDB" id="7420307at2"/>
<organism evidence="2 3">
    <name type="scientific">Alteraurantiacibacter aquimixticola</name>
    <dbReference type="NCBI Taxonomy" id="2489173"/>
    <lineage>
        <taxon>Bacteria</taxon>
        <taxon>Pseudomonadati</taxon>
        <taxon>Pseudomonadota</taxon>
        <taxon>Alphaproteobacteria</taxon>
        <taxon>Sphingomonadales</taxon>
        <taxon>Erythrobacteraceae</taxon>
        <taxon>Alteraurantiacibacter</taxon>
    </lineage>
</organism>
<gene>
    <name evidence="2" type="ORF">E5222_05920</name>
</gene>
<evidence type="ECO:0000259" key="1">
    <source>
        <dbReference type="Pfam" id="PF26061"/>
    </source>
</evidence>
<dbReference type="RefSeq" id="WP_136692754.1">
    <property type="nucleotide sequence ID" value="NZ_SSHH01000001.1"/>
</dbReference>
<accession>A0A4V6UGC6</accession>
<dbReference type="Pfam" id="PF26061">
    <property type="entry name" value="DUF8021"/>
    <property type="match status" value="1"/>
</dbReference>
<evidence type="ECO:0000313" key="3">
    <source>
        <dbReference type="Proteomes" id="UP000309389"/>
    </source>
</evidence>
<feature type="domain" description="DUF8021" evidence="1">
    <location>
        <begin position="156"/>
        <end position="302"/>
    </location>
</feature>
<dbReference type="AlphaFoldDB" id="A0A4V6UGC6"/>
<reference evidence="2 3" key="1">
    <citation type="submission" date="2019-04" db="EMBL/GenBank/DDBJ databases">
        <title>Altererythrobacter aquimixticola sp. nov., isolated from sediment of junction between the ocean and a freshwater spring.</title>
        <authorList>
            <person name="Yoon J.-H."/>
        </authorList>
    </citation>
    <scope>NUCLEOTIDE SEQUENCE [LARGE SCALE GENOMIC DNA]</scope>
    <source>
        <strain evidence="2 3">SSKS-13</strain>
    </source>
</reference>
<name>A0A4V6UGC6_9SPHN</name>
<sequence length="315" mass="34170">MPRRLAAMVSAMGLAACSTAPETCDRECLIALTDDYVAALVTHDASDLPLADNLIFVENLQRSDLTQGLWRNAQGGPTDFAIHVPDAARQTVGWLGMLEANGEPTMVAIRLRLEGGEIVEAEHLIAAIGEENLSRVQTVRPGLLAEIPEGSRLPDGRLIDIGASYYDALDENDGSLAPFAEDCQRHENGFVAAGPEAPPSFEDYSDTPIAADCKGQLDSQVMTYIERIENRRVFAADPVTGLVMGFSQFRHPMDFGSYDITAMDGSTVTFTEENFPFEPFDLPAAHIFKVGPEGQIHEIEAMGFLAPLDAPTGWE</sequence>
<dbReference type="PROSITE" id="PS51257">
    <property type="entry name" value="PROKAR_LIPOPROTEIN"/>
    <property type="match status" value="1"/>
</dbReference>
<comment type="caution">
    <text evidence="2">The sequence shown here is derived from an EMBL/GenBank/DDBJ whole genome shotgun (WGS) entry which is preliminary data.</text>
</comment>
<dbReference type="EMBL" id="SSHH01000001">
    <property type="protein sequence ID" value="TIX51967.1"/>
    <property type="molecule type" value="Genomic_DNA"/>
</dbReference>
<dbReference type="InterPro" id="IPR058334">
    <property type="entry name" value="DUF8021"/>
</dbReference>
<keyword evidence="3" id="KW-1185">Reference proteome</keyword>